<evidence type="ECO:0000313" key="2">
    <source>
        <dbReference type="EMBL" id="CAL6019403.1"/>
    </source>
</evidence>
<evidence type="ECO:0000313" key="3">
    <source>
        <dbReference type="Proteomes" id="UP001642409"/>
    </source>
</evidence>
<gene>
    <name evidence="2" type="ORF">HINF_LOCUS26929</name>
    <name evidence="1" type="ORF">HINF_LOCUS31678</name>
</gene>
<name>A0AA86PSG2_9EUKA</name>
<dbReference type="Gene3D" id="3.80.10.10">
    <property type="entry name" value="Ribonuclease Inhibitor"/>
    <property type="match status" value="1"/>
</dbReference>
<dbReference type="EMBL" id="CAXDID020000083">
    <property type="protein sequence ID" value="CAL6019403.1"/>
    <property type="molecule type" value="Genomic_DNA"/>
</dbReference>
<sequence>MPTQQKINVQVENFQSKEEINLFTQKCDYWYATVSDNTVLFKLTYQQKQELKSKIEHLTASKLHMIDSSDQTHSVLSDTEFNKLKQEIITQQQYQNQQSKQQNTLSLQKMTLTTLIDFNDMATCNTVAFICLQLNIECLDLQFNQITDLQTVFSIYAFPLTKIHTIILDNNLIQIIDSSVSTQQTQQLIGRMKSLKYLSLQNNPCTLSKTYTQVVENIQSTVKYIPSRHLFEKKSNENNPNLILQYIQSQKMNGPSFISLYECPTTLFDQKFIDQPKTQIQINQEGETKIITMNDIKKYKLDQMIVGDVFITQGMRDNYNNPGQRVVEVQYVINGKIEGKIVKRILEVQAQISIVPFTQGNIALFITNDIFMFE</sequence>
<comment type="caution">
    <text evidence="1">The sequence shown here is derived from an EMBL/GenBank/DDBJ whole genome shotgun (WGS) entry which is preliminary data.</text>
</comment>
<dbReference type="AlphaFoldDB" id="A0AA86PSG2"/>
<dbReference type="SUPFAM" id="SSF52058">
    <property type="entry name" value="L domain-like"/>
    <property type="match status" value="1"/>
</dbReference>
<keyword evidence="3" id="KW-1185">Reference proteome</keyword>
<organism evidence="1">
    <name type="scientific">Hexamita inflata</name>
    <dbReference type="NCBI Taxonomy" id="28002"/>
    <lineage>
        <taxon>Eukaryota</taxon>
        <taxon>Metamonada</taxon>
        <taxon>Diplomonadida</taxon>
        <taxon>Hexamitidae</taxon>
        <taxon>Hexamitinae</taxon>
        <taxon>Hexamita</taxon>
    </lineage>
</organism>
<dbReference type="InterPro" id="IPR032675">
    <property type="entry name" value="LRR_dom_sf"/>
</dbReference>
<reference evidence="2 3" key="2">
    <citation type="submission" date="2024-07" db="EMBL/GenBank/DDBJ databases">
        <authorList>
            <person name="Akdeniz Z."/>
        </authorList>
    </citation>
    <scope>NUCLEOTIDE SEQUENCE [LARGE SCALE GENOMIC DNA]</scope>
</reference>
<proteinExistence type="predicted"/>
<dbReference type="Proteomes" id="UP001642409">
    <property type="component" value="Unassembled WGS sequence"/>
</dbReference>
<dbReference type="EMBL" id="CATOUU010000721">
    <property type="protein sequence ID" value="CAI9944033.1"/>
    <property type="molecule type" value="Genomic_DNA"/>
</dbReference>
<accession>A0AA86PSG2</accession>
<protein>
    <submittedName>
        <fullName evidence="1">Uncharacterized protein</fullName>
    </submittedName>
</protein>
<evidence type="ECO:0000313" key="1">
    <source>
        <dbReference type="EMBL" id="CAI9944033.1"/>
    </source>
</evidence>
<reference evidence="1" key="1">
    <citation type="submission" date="2023-06" db="EMBL/GenBank/DDBJ databases">
        <authorList>
            <person name="Kurt Z."/>
        </authorList>
    </citation>
    <scope>NUCLEOTIDE SEQUENCE</scope>
</reference>